<dbReference type="InterPro" id="IPR019533">
    <property type="entry name" value="Peptidase_S26"/>
</dbReference>
<reference evidence="3 4" key="1">
    <citation type="journal article" date="2019" name="Int. J. Syst. Evol. Microbiol.">
        <title>The Global Catalogue of Microorganisms (GCM) 10K type strain sequencing project: providing services to taxonomists for standard genome sequencing and annotation.</title>
        <authorList>
            <consortium name="The Broad Institute Genomics Platform"/>
            <consortium name="The Broad Institute Genome Sequencing Center for Infectious Disease"/>
            <person name="Wu L."/>
            <person name="Ma J."/>
        </authorList>
    </citation>
    <scope>NUCLEOTIDE SEQUENCE [LARGE SCALE GENOMIC DNA]</scope>
    <source>
        <strain evidence="3 4">JCM 16022</strain>
    </source>
</reference>
<gene>
    <name evidence="3" type="ORF">GCM10009844_42180</name>
</gene>
<feature type="domain" description="Peptidase S26" evidence="2">
    <location>
        <begin position="23"/>
        <end position="95"/>
    </location>
</feature>
<keyword evidence="1" id="KW-0472">Membrane</keyword>
<evidence type="ECO:0000313" key="3">
    <source>
        <dbReference type="EMBL" id="GAA2155289.1"/>
    </source>
</evidence>
<keyword evidence="1" id="KW-1133">Transmembrane helix</keyword>
<feature type="transmembrane region" description="Helical" evidence="1">
    <location>
        <begin position="20"/>
        <end position="40"/>
    </location>
</feature>
<dbReference type="CDD" id="cd06530">
    <property type="entry name" value="S26_SPase_I"/>
    <property type="match status" value="1"/>
</dbReference>
<keyword evidence="4" id="KW-1185">Reference proteome</keyword>
<evidence type="ECO:0000313" key="4">
    <source>
        <dbReference type="Proteomes" id="UP001501771"/>
    </source>
</evidence>
<dbReference type="RefSeq" id="WP_344157358.1">
    <property type="nucleotide sequence ID" value="NZ_BAAAQR010000017.1"/>
</dbReference>
<feature type="transmembrane region" description="Helical" evidence="1">
    <location>
        <begin position="127"/>
        <end position="143"/>
    </location>
</feature>
<dbReference type="EMBL" id="BAAAQR010000017">
    <property type="protein sequence ID" value="GAA2155289.1"/>
    <property type="molecule type" value="Genomic_DNA"/>
</dbReference>
<accession>A0ABN3A6Z6</accession>
<feature type="transmembrane region" description="Helical" evidence="1">
    <location>
        <begin position="149"/>
        <end position="167"/>
    </location>
</feature>
<organism evidence="3 4">
    <name type="scientific">Nocardioides koreensis</name>
    <dbReference type="NCBI Taxonomy" id="433651"/>
    <lineage>
        <taxon>Bacteria</taxon>
        <taxon>Bacillati</taxon>
        <taxon>Actinomycetota</taxon>
        <taxon>Actinomycetes</taxon>
        <taxon>Propionibacteriales</taxon>
        <taxon>Nocardioidaceae</taxon>
        <taxon>Nocardioides</taxon>
    </lineage>
</organism>
<evidence type="ECO:0000259" key="2">
    <source>
        <dbReference type="Pfam" id="PF10502"/>
    </source>
</evidence>
<proteinExistence type="predicted"/>
<dbReference type="Pfam" id="PF10502">
    <property type="entry name" value="Peptidase_S26"/>
    <property type="match status" value="1"/>
</dbReference>
<comment type="caution">
    <text evidence="3">The sequence shown here is derived from an EMBL/GenBank/DDBJ whole genome shotgun (WGS) entry which is preliminary data.</text>
</comment>
<protein>
    <recommendedName>
        <fullName evidence="2">Peptidase S26 domain-containing protein</fullName>
    </recommendedName>
</protein>
<dbReference type="Proteomes" id="UP001501771">
    <property type="component" value="Unassembled WGS sequence"/>
</dbReference>
<evidence type="ECO:0000256" key="1">
    <source>
        <dbReference type="SAM" id="Phobius"/>
    </source>
</evidence>
<sequence length="175" mass="18394">MEIVTSPRPPAPSGWTRLVVALAVFAPVTLLALLPIGFGLERYVVTGDAMSPQIGRGSVVLEREVPVSDLRAGDVITFEPPADSGVEGQVTRRVVSISNGWAKTRADSDSALDPWTLRLDSPTEKRVVAALPYVGYVYLVLVAPGQVAVLAAAGLGMLGLLVAVALGRRRSPARA</sequence>
<name>A0ABN3A6Z6_9ACTN</name>
<keyword evidence="1" id="KW-0812">Transmembrane</keyword>